<dbReference type="Proteomes" id="UP000308760">
    <property type="component" value="Unassembled WGS sequence"/>
</dbReference>
<gene>
    <name evidence="2" type="ORF">FAB82_03580</name>
</gene>
<keyword evidence="1" id="KW-1133">Transmembrane helix</keyword>
<evidence type="ECO:0000313" key="3">
    <source>
        <dbReference type="Proteomes" id="UP000308760"/>
    </source>
</evidence>
<organism evidence="2 3">
    <name type="scientific">Glycomyces buryatensis</name>
    <dbReference type="NCBI Taxonomy" id="2570927"/>
    <lineage>
        <taxon>Bacteria</taxon>
        <taxon>Bacillati</taxon>
        <taxon>Actinomycetota</taxon>
        <taxon>Actinomycetes</taxon>
        <taxon>Glycomycetales</taxon>
        <taxon>Glycomycetaceae</taxon>
        <taxon>Glycomyces</taxon>
    </lineage>
</organism>
<protein>
    <submittedName>
        <fullName evidence="2">Uncharacterized protein</fullName>
    </submittedName>
</protein>
<name>A0A4V4HSS5_9ACTN</name>
<evidence type="ECO:0000313" key="2">
    <source>
        <dbReference type="EMBL" id="THV42846.1"/>
    </source>
</evidence>
<keyword evidence="1" id="KW-0472">Membrane</keyword>
<reference evidence="2 3" key="2">
    <citation type="submission" date="2019-05" db="EMBL/GenBank/DDBJ databases">
        <title>Glycomyces buryatensis sp. nov.</title>
        <authorList>
            <person name="Nikitina E."/>
        </authorList>
    </citation>
    <scope>NUCLEOTIDE SEQUENCE [LARGE SCALE GENOMIC DNA]</scope>
    <source>
        <strain evidence="2 3">18</strain>
    </source>
</reference>
<dbReference type="AlphaFoldDB" id="A0A4V4HSS5"/>
<keyword evidence="1" id="KW-0812">Transmembrane</keyword>
<dbReference type="OrthoDB" id="156718at2"/>
<sequence length="215" mass="21997">MNTTEPASRPKRTRRAGKITGGIVLIVVGFLFLATAPFLSDFTAETAPYESDAYAVVGDSWDESSYGGDGLIESASIEITPSGDAPVFAGLIPADEADAFLGGIGRTLLHRGTAEHGPTTEDVAGDAPAGLPGDSDVWAAQIEGTGVQTLDLGGAELEGEYVPVVMNADGTAGVGGEVVVEYEIPMLPWATAGLVILGLIGLGGGVWLLIRAKRA</sequence>
<dbReference type="RefSeq" id="WP_136533177.1">
    <property type="nucleotide sequence ID" value="NZ_STGY01000010.1"/>
</dbReference>
<evidence type="ECO:0000256" key="1">
    <source>
        <dbReference type="SAM" id="Phobius"/>
    </source>
</evidence>
<accession>A0A4V4HSS5</accession>
<proteinExistence type="predicted"/>
<keyword evidence="3" id="KW-1185">Reference proteome</keyword>
<feature type="transmembrane region" description="Helical" evidence="1">
    <location>
        <begin position="19"/>
        <end position="39"/>
    </location>
</feature>
<dbReference type="EMBL" id="STGY01000010">
    <property type="protein sequence ID" value="THV42846.1"/>
    <property type="molecule type" value="Genomic_DNA"/>
</dbReference>
<reference evidence="3" key="1">
    <citation type="submission" date="2019-04" db="EMBL/GenBank/DDBJ databases">
        <title>Nocardioides xinjiangensis sp. nov.</title>
        <authorList>
            <person name="Liu S."/>
        </authorList>
    </citation>
    <scope>NUCLEOTIDE SEQUENCE [LARGE SCALE GENOMIC DNA]</scope>
    <source>
        <strain evidence="3">18</strain>
    </source>
</reference>
<comment type="caution">
    <text evidence="2">The sequence shown here is derived from an EMBL/GenBank/DDBJ whole genome shotgun (WGS) entry which is preliminary data.</text>
</comment>
<feature type="transmembrane region" description="Helical" evidence="1">
    <location>
        <begin position="189"/>
        <end position="210"/>
    </location>
</feature>